<dbReference type="RefSeq" id="XP_060294840.1">
    <property type="nucleotide sequence ID" value="XM_060448003.1"/>
</dbReference>
<dbReference type="AlphaFoldDB" id="A0AA40ACT6"/>
<keyword evidence="2" id="KW-1185">Reference proteome</keyword>
<proteinExistence type="predicted"/>
<protein>
    <submittedName>
        <fullName evidence="1">Uncharacterized protein</fullName>
    </submittedName>
</protein>
<reference evidence="1" key="1">
    <citation type="submission" date="2023-06" db="EMBL/GenBank/DDBJ databases">
        <title>Genome-scale phylogeny and comparative genomics of the fungal order Sordariales.</title>
        <authorList>
            <consortium name="Lawrence Berkeley National Laboratory"/>
            <person name="Hensen N."/>
            <person name="Bonometti L."/>
            <person name="Westerberg I."/>
            <person name="Brannstrom I.O."/>
            <person name="Guillou S."/>
            <person name="Cros-Aarteil S."/>
            <person name="Calhoun S."/>
            <person name="Haridas S."/>
            <person name="Kuo A."/>
            <person name="Mondo S."/>
            <person name="Pangilinan J."/>
            <person name="Riley R."/>
            <person name="LaButti K."/>
            <person name="Andreopoulos B."/>
            <person name="Lipzen A."/>
            <person name="Chen C."/>
            <person name="Yanf M."/>
            <person name="Daum C."/>
            <person name="Ng V."/>
            <person name="Clum A."/>
            <person name="Steindorff A."/>
            <person name="Ohm R."/>
            <person name="Martin F."/>
            <person name="Silar P."/>
            <person name="Natvig D."/>
            <person name="Lalanne C."/>
            <person name="Gautier V."/>
            <person name="Ament-velasquez S.L."/>
            <person name="Kruys A."/>
            <person name="Hutchinson M.I."/>
            <person name="Powell A.J."/>
            <person name="Barry K."/>
            <person name="Miller A.N."/>
            <person name="Grigoriev I.V."/>
            <person name="Debuchy R."/>
            <person name="Gladieux P."/>
            <person name="Thoren M.H."/>
            <person name="Johannesson H."/>
        </authorList>
    </citation>
    <scope>NUCLEOTIDE SEQUENCE</scope>
    <source>
        <strain evidence="1">SMH2392-1A</strain>
    </source>
</reference>
<dbReference type="Proteomes" id="UP001172101">
    <property type="component" value="Unassembled WGS sequence"/>
</dbReference>
<comment type="caution">
    <text evidence="1">The sequence shown here is derived from an EMBL/GenBank/DDBJ whole genome shotgun (WGS) entry which is preliminary data.</text>
</comment>
<dbReference type="EMBL" id="JAUIRO010000005">
    <property type="protein sequence ID" value="KAK0713517.1"/>
    <property type="molecule type" value="Genomic_DNA"/>
</dbReference>
<evidence type="ECO:0000313" key="2">
    <source>
        <dbReference type="Proteomes" id="UP001172101"/>
    </source>
</evidence>
<sequence>MPIHDSLGYYIGGPMTNGSSYSSIQVYDSDQRCTFTAFVQGRSYNINGDSDDGLVDTAALRSELEGQERLAPNVDLVSHPQHGLSVFKHSESSNGSPLFLDSFVLSDFGQSALIGTKSERGFPFFRLRGDDPKRDDSHYKVPLTAMQLRDDAALLADTTRWLSTPTRRANPMVHYTQAPRHFNCPRNFEDRVFIMERKEAEENGMPFVEWRCPSSLKLDRSRRLLATGCYADETLGESKRTAAAPRTAAESEPGATNNECIIKLGVPTRDGRIQPQKLVFPETTVMKDKGMPRMMGVVLPLTNKYSST</sequence>
<dbReference type="GeneID" id="85331273"/>
<name>A0AA40ACT6_9PEZI</name>
<accession>A0AA40ACT6</accession>
<organism evidence="1 2">
    <name type="scientific">Lasiosphaeria miniovina</name>
    <dbReference type="NCBI Taxonomy" id="1954250"/>
    <lineage>
        <taxon>Eukaryota</taxon>
        <taxon>Fungi</taxon>
        <taxon>Dikarya</taxon>
        <taxon>Ascomycota</taxon>
        <taxon>Pezizomycotina</taxon>
        <taxon>Sordariomycetes</taxon>
        <taxon>Sordariomycetidae</taxon>
        <taxon>Sordariales</taxon>
        <taxon>Lasiosphaeriaceae</taxon>
        <taxon>Lasiosphaeria</taxon>
    </lineage>
</organism>
<evidence type="ECO:0000313" key="1">
    <source>
        <dbReference type="EMBL" id="KAK0713517.1"/>
    </source>
</evidence>
<gene>
    <name evidence="1" type="ORF">B0T26DRAFT_873654</name>
</gene>